<proteinExistence type="predicted"/>
<sequence>MTLEDAKAQKEEITRLADLKVKKEKSKKKLKKVLINQELKARAKKLAAFEAKRAKIMEEYNHCINFIKDPFPITKFSYRVNNSTKEATMRITRNHQPINLVMYGKFILNMLGFTEWMKLHALASKS</sequence>
<gene>
    <name evidence="1" type="ORF">Tci_421496</name>
</gene>
<dbReference type="EMBL" id="BKCJ010183360">
    <property type="protein sequence ID" value="GEY49522.1"/>
    <property type="molecule type" value="Genomic_DNA"/>
</dbReference>
<accession>A0A699HQB8</accession>
<reference evidence="1" key="1">
    <citation type="journal article" date="2019" name="Sci. Rep.">
        <title>Draft genome of Tanacetum cinerariifolium, the natural source of mosquito coil.</title>
        <authorList>
            <person name="Yamashiro T."/>
            <person name="Shiraishi A."/>
            <person name="Satake H."/>
            <person name="Nakayama K."/>
        </authorList>
    </citation>
    <scope>NUCLEOTIDE SEQUENCE</scope>
</reference>
<evidence type="ECO:0000313" key="1">
    <source>
        <dbReference type="EMBL" id="GEY49522.1"/>
    </source>
</evidence>
<comment type="caution">
    <text evidence="1">The sequence shown here is derived from an EMBL/GenBank/DDBJ whole genome shotgun (WGS) entry which is preliminary data.</text>
</comment>
<protein>
    <submittedName>
        <fullName evidence="1">Uncharacterized protein</fullName>
    </submittedName>
</protein>
<dbReference type="AlphaFoldDB" id="A0A699HQB8"/>
<organism evidence="1">
    <name type="scientific">Tanacetum cinerariifolium</name>
    <name type="common">Dalmatian daisy</name>
    <name type="synonym">Chrysanthemum cinerariifolium</name>
    <dbReference type="NCBI Taxonomy" id="118510"/>
    <lineage>
        <taxon>Eukaryota</taxon>
        <taxon>Viridiplantae</taxon>
        <taxon>Streptophyta</taxon>
        <taxon>Embryophyta</taxon>
        <taxon>Tracheophyta</taxon>
        <taxon>Spermatophyta</taxon>
        <taxon>Magnoliopsida</taxon>
        <taxon>eudicotyledons</taxon>
        <taxon>Gunneridae</taxon>
        <taxon>Pentapetalae</taxon>
        <taxon>asterids</taxon>
        <taxon>campanulids</taxon>
        <taxon>Asterales</taxon>
        <taxon>Asteraceae</taxon>
        <taxon>Asteroideae</taxon>
        <taxon>Anthemideae</taxon>
        <taxon>Anthemidinae</taxon>
        <taxon>Tanacetum</taxon>
    </lineage>
</organism>
<name>A0A699HQB8_TANCI</name>